<dbReference type="AlphaFoldDB" id="A0A1T4QNF0"/>
<organism evidence="1 2">
    <name type="scientific">Cetobacterium ceti</name>
    <dbReference type="NCBI Taxonomy" id="180163"/>
    <lineage>
        <taxon>Bacteria</taxon>
        <taxon>Fusobacteriati</taxon>
        <taxon>Fusobacteriota</taxon>
        <taxon>Fusobacteriia</taxon>
        <taxon>Fusobacteriales</taxon>
        <taxon>Fusobacteriaceae</taxon>
        <taxon>Cetobacterium</taxon>
    </lineage>
</organism>
<dbReference type="STRING" id="180163.SAMN02745174_02388"/>
<dbReference type="RefSeq" id="WP_078694814.1">
    <property type="nucleotide sequence ID" value="NZ_FUWX01000027.1"/>
</dbReference>
<protein>
    <submittedName>
        <fullName evidence="1">Uncharacterized protein</fullName>
    </submittedName>
</protein>
<reference evidence="1 2" key="1">
    <citation type="submission" date="2017-02" db="EMBL/GenBank/DDBJ databases">
        <authorList>
            <person name="Peterson S.W."/>
        </authorList>
    </citation>
    <scope>NUCLEOTIDE SEQUENCE [LARGE SCALE GENOMIC DNA]</scope>
    <source>
        <strain evidence="1 2">ATCC 700028</strain>
    </source>
</reference>
<keyword evidence="2" id="KW-1185">Reference proteome</keyword>
<sequence>MSKTVGEVKLAVGELVVSLKNGLKRELAYNKELATDRAMLAHLIEQRDSEAVIPVGNPHGTWDNWIVEIEKQIKSGESSIARIEIDKCEVAAFEYYIANATEQPPTP</sequence>
<name>A0A1T4QNF0_9FUSO</name>
<proteinExistence type="predicted"/>
<gene>
    <name evidence="1" type="ORF">SAMN02745174_02388</name>
</gene>
<evidence type="ECO:0000313" key="1">
    <source>
        <dbReference type="EMBL" id="SKA05224.1"/>
    </source>
</evidence>
<dbReference type="EMBL" id="FUWX01000027">
    <property type="protein sequence ID" value="SKA05224.1"/>
    <property type="molecule type" value="Genomic_DNA"/>
</dbReference>
<accession>A0A1T4QNF0</accession>
<evidence type="ECO:0000313" key="2">
    <source>
        <dbReference type="Proteomes" id="UP000191153"/>
    </source>
</evidence>
<dbReference type="Proteomes" id="UP000191153">
    <property type="component" value="Unassembled WGS sequence"/>
</dbReference>
<dbReference type="OrthoDB" id="88963at2"/>